<dbReference type="AlphaFoldDB" id="A0A1J9P1U1"/>
<protein>
    <submittedName>
        <fullName evidence="1">Uncharacterized protein</fullName>
    </submittedName>
</protein>
<comment type="caution">
    <text evidence="1">The sequence shown here is derived from an EMBL/GenBank/DDBJ whole genome shotgun (WGS) entry which is preliminary data.</text>
</comment>
<gene>
    <name evidence="1" type="ORF">ACJ73_09916</name>
</gene>
<dbReference type="Proteomes" id="UP000242791">
    <property type="component" value="Unassembled WGS sequence"/>
</dbReference>
<evidence type="ECO:0000313" key="1">
    <source>
        <dbReference type="EMBL" id="OJD10150.1"/>
    </source>
</evidence>
<keyword evidence="2" id="KW-1185">Reference proteome</keyword>
<reference evidence="1 2" key="1">
    <citation type="submission" date="2015-08" db="EMBL/GenBank/DDBJ databases">
        <title>Emmonsia species relationships and genome sequence.</title>
        <authorList>
            <person name="Cuomo C.A."/>
            <person name="Schwartz I.S."/>
            <person name="Kenyon C."/>
            <person name="De Hoog G.S."/>
            <person name="Govender N.P."/>
            <person name="Botha A."/>
            <person name="Moreno L."/>
            <person name="De Vries M."/>
            <person name="Munoz J.F."/>
            <person name="Stielow J.B."/>
        </authorList>
    </citation>
    <scope>NUCLEOTIDE SEQUENCE [LARGE SCALE GENOMIC DNA]</scope>
    <source>
        <strain evidence="1 2">EI222</strain>
    </source>
</reference>
<evidence type="ECO:0000313" key="2">
    <source>
        <dbReference type="Proteomes" id="UP000242791"/>
    </source>
</evidence>
<dbReference type="VEuPathDB" id="FungiDB:ACJ73_09916"/>
<name>A0A1J9P1U1_9EURO</name>
<sequence>MLGGNPHFQKTKVKCEVASRYQKQPRQSHQNAHLEEIQRIQEQTETIGENTAVDVSKRKINPLEHWRKNFCWPEEYLKLESNMNHLLLRKKSSSYLRDKQLEPVFTRISATPSDQIQREAKSNPYRHSSYQTVLAIKSSFMGWSDLSIIAASKKLCQTLLETEQSISPDSLFHDTLFNKICKQEMQL</sequence>
<dbReference type="EMBL" id="LGTZ01003127">
    <property type="protein sequence ID" value="OJD10150.1"/>
    <property type="molecule type" value="Genomic_DNA"/>
</dbReference>
<proteinExistence type="predicted"/>
<dbReference type="OrthoDB" id="4154852at2759"/>
<accession>A0A1J9P1U1</accession>
<organism evidence="1 2">
    <name type="scientific">Blastomyces percursus</name>
    <dbReference type="NCBI Taxonomy" id="1658174"/>
    <lineage>
        <taxon>Eukaryota</taxon>
        <taxon>Fungi</taxon>
        <taxon>Dikarya</taxon>
        <taxon>Ascomycota</taxon>
        <taxon>Pezizomycotina</taxon>
        <taxon>Eurotiomycetes</taxon>
        <taxon>Eurotiomycetidae</taxon>
        <taxon>Onygenales</taxon>
        <taxon>Ajellomycetaceae</taxon>
        <taxon>Blastomyces</taxon>
    </lineage>
</organism>
<dbReference type="STRING" id="1658174.A0A1J9P1U1"/>